<keyword evidence="2" id="KW-1185">Reference proteome</keyword>
<feature type="region of interest" description="Disordered" evidence="1">
    <location>
        <begin position="61"/>
        <end position="127"/>
    </location>
</feature>
<evidence type="ECO:0000313" key="2">
    <source>
        <dbReference type="Proteomes" id="UP000095287"/>
    </source>
</evidence>
<feature type="compositionally biased region" description="Basic residues" evidence="1">
    <location>
        <begin position="84"/>
        <end position="99"/>
    </location>
</feature>
<evidence type="ECO:0000313" key="3">
    <source>
        <dbReference type="WBParaSite" id="L893_g20083.t1"/>
    </source>
</evidence>
<organism evidence="2 3">
    <name type="scientific">Steinernema glaseri</name>
    <dbReference type="NCBI Taxonomy" id="37863"/>
    <lineage>
        <taxon>Eukaryota</taxon>
        <taxon>Metazoa</taxon>
        <taxon>Ecdysozoa</taxon>
        <taxon>Nematoda</taxon>
        <taxon>Chromadorea</taxon>
        <taxon>Rhabditida</taxon>
        <taxon>Tylenchina</taxon>
        <taxon>Panagrolaimomorpha</taxon>
        <taxon>Strongyloidoidea</taxon>
        <taxon>Steinernematidae</taxon>
        <taxon>Steinernema</taxon>
    </lineage>
</organism>
<proteinExistence type="predicted"/>
<feature type="compositionally biased region" description="Polar residues" evidence="1">
    <location>
        <begin position="62"/>
        <end position="82"/>
    </location>
</feature>
<accession>A0A1I7YVD3</accession>
<evidence type="ECO:0000256" key="1">
    <source>
        <dbReference type="SAM" id="MobiDB-lite"/>
    </source>
</evidence>
<name>A0A1I7YVD3_9BILA</name>
<dbReference type="Proteomes" id="UP000095287">
    <property type="component" value="Unplaced"/>
</dbReference>
<dbReference type="AlphaFoldDB" id="A0A1I7YVD3"/>
<reference evidence="3" key="1">
    <citation type="submission" date="2016-11" db="UniProtKB">
        <authorList>
            <consortium name="WormBaseParasite"/>
        </authorList>
    </citation>
    <scope>IDENTIFICATION</scope>
</reference>
<protein>
    <submittedName>
        <fullName evidence="3">Reverse transcriptase domain-containing protein</fullName>
    </submittedName>
</protein>
<sequence>MFTVAQATVSQYLYLIPKASVKVLVQEIYKVTIKLLTKVTFQSLPTQGLRTHFITNHERYRTTLQDQNNEGLRRQQTSPELTSKQRKSIGRRWKKRARTHSSGLGNRAIRPRCPLASRRRRRRRTVGAQETISPKSLKVLMDNATVRTAEDTCWSDRMHESHQLMHEFFSPNSARTLSNFNSQILKCHGPIVSLEEKGFGPSNASKDRFGNGK</sequence>
<dbReference type="WBParaSite" id="L893_g20083.t1">
    <property type="protein sequence ID" value="L893_g20083.t1"/>
    <property type="gene ID" value="L893_g20083"/>
</dbReference>